<protein>
    <submittedName>
        <fullName evidence="1">Uncharacterized protein</fullName>
    </submittedName>
</protein>
<comment type="caution">
    <text evidence="1">The sequence shown here is derived from an EMBL/GenBank/DDBJ whole genome shotgun (WGS) entry which is preliminary data.</text>
</comment>
<gene>
    <name evidence="1" type="ORF">TcWFU_001120</name>
</gene>
<proteinExistence type="predicted"/>
<evidence type="ECO:0000313" key="2">
    <source>
        <dbReference type="Proteomes" id="UP001651158"/>
    </source>
</evidence>
<keyword evidence="2" id="KW-1185">Reference proteome</keyword>
<reference evidence="1 2" key="1">
    <citation type="journal article" date="2022" name="Front. Cell. Infect. Microbiol.">
        <title>The Genomes of Two Strains of Taenia crassiceps the Animal Model for the Study of Human Cysticercosis.</title>
        <authorList>
            <person name="Bobes R.J."/>
            <person name="Estrada K."/>
            <person name="Rios-Valencia D.G."/>
            <person name="Calderon-Gallegos A."/>
            <person name="de la Torre P."/>
            <person name="Carrero J.C."/>
            <person name="Sanchez-Flores A."/>
            <person name="Laclette J.P."/>
        </authorList>
    </citation>
    <scope>NUCLEOTIDE SEQUENCE [LARGE SCALE GENOMIC DNA]</scope>
    <source>
        <strain evidence="1">WFUcys</strain>
    </source>
</reference>
<dbReference type="EMBL" id="JAKROA010000003">
    <property type="protein sequence ID" value="KAL5108445.1"/>
    <property type="molecule type" value="Genomic_DNA"/>
</dbReference>
<sequence>MESCLCVRADRLDDGNGDYGGDGDEGGGDHCASTYDRPHNVGDHVATLAQGAPERNLATRVLSPNATPLPMETCDGYVAKAEHEGSGWEVNVGVWQQDLYGYTDKQPRVWRPGYRTFSGKVISLPSQQGTQFTHLTGTDDHDSS</sequence>
<name>A0ABR4QG76_9CEST</name>
<evidence type="ECO:0000313" key="1">
    <source>
        <dbReference type="EMBL" id="KAL5108445.1"/>
    </source>
</evidence>
<dbReference type="Proteomes" id="UP001651158">
    <property type="component" value="Unassembled WGS sequence"/>
</dbReference>
<accession>A0ABR4QG76</accession>
<organism evidence="1 2">
    <name type="scientific">Taenia crassiceps</name>
    <dbReference type="NCBI Taxonomy" id="6207"/>
    <lineage>
        <taxon>Eukaryota</taxon>
        <taxon>Metazoa</taxon>
        <taxon>Spiralia</taxon>
        <taxon>Lophotrochozoa</taxon>
        <taxon>Platyhelminthes</taxon>
        <taxon>Cestoda</taxon>
        <taxon>Eucestoda</taxon>
        <taxon>Cyclophyllidea</taxon>
        <taxon>Taeniidae</taxon>
        <taxon>Taenia</taxon>
    </lineage>
</organism>